<evidence type="ECO:0000256" key="8">
    <source>
        <dbReference type="ARBA" id="ARBA00023316"/>
    </source>
</evidence>
<keyword evidence="2 9" id="KW-0645">Protease</keyword>
<dbReference type="Gene3D" id="3.30.1380.10">
    <property type="match status" value="1"/>
</dbReference>
<dbReference type="Pfam" id="PF01427">
    <property type="entry name" value="Peptidase_M15"/>
    <property type="match status" value="1"/>
</dbReference>
<keyword evidence="12" id="KW-1185">Reference proteome</keyword>
<dbReference type="AlphaFoldDB" id="A0A5M3X8G6"/>
<keyword evidence="8 10" id="KW-0961">Cell wall biogenesis/degradation</keyword>
<name>A0A5M3X8G6_9ACTN</name>
<dbReference type="GO" id="GO:0008237">
    <property type="term" value="F:metallopeptidase activity"/>
    <property type="evidence" value="ECO:0007669"/>
    <property type="project" value="UniProtKB-KW"/>
</dbReference>
<dbReference type="Proteomes" id="UP000377595">
    <property type="component" value="Unassembled WGS sequence"/>
</dbReference>
<feature type="site" description="Transition state stabilizer" evidence="9">
    <location>
        <position position="77"/>
    </location>
</feature>
<dbReference type="SUPFAM" id="SSF55166">
    <property type="entry name" value="Hedgehog/DD-peptidase"/>
    <property type="match status" value="1"/>
</dbReference>
<reference evidence="11 12" key="1">
    <citation type="submission" date="2019-10" db="EMBL/GenBank/DDBJ databases">
        <title>Whole genome shotgun sequence of Acrocarpospora pleiomorpha NBRC 16267.</title>
        <authorList>
            <person name="Ichikawa N."/>
            <person name="Kimura A."/>
            <person name="Kitahashi Y."/>
            <person name="Komaki H."/>
            <person name="Oguchi A."/>
        </authorList>
    </citation>
    <scope>NUCLEOTIDE SEQUENCE [LARGE SCALE GENOMIC DNA]</scope>
    <source>
        <strain evidence="11 12">NBRC 16267</strain>
    </source>
</reference>
<evidence type="ECO:0000256" key="10">
    <source>
        <dbReference type="PIRNR" id="PIRNR026671"/>
    </source>
</evidence>
<keyword evidence="6 9" id="KW-0224">Dipeptidase</keyword>
<evidence type="ECO:0000256" key="2">
    <source>
        <dbReference type="ARBA" id="ARBA00022670"/>
    </source>
</evidence>
<sequence length="218" mass="24243">MAQHVLLSDPRVAAMPMKECDEPLADLRDDNVIRVDSRLADPAGAYAHVRLSVADRLTGAQTLLPRGLRLLLVEAYRPYALQERYFADCQARMGRVHPEWTRERLRAEASKYVSPPEVAPHVAGGAVDVTLCTVDGTELPMGTEVNATPPEYGEECYMDAPGISAEARGNRRILTAAMTATGFVNYPTEWWHWSYGDRYWAFVMGAPHARYGPVAMHV</sequence>
<feature type="active site" description="Proton donor/acceptor" evidence="9">
    <location>
        <position position="189"/>
    </location>
</feature>
<keyword evidence="5 9" id="KW-0862">Zinc</keyword>
<evidence type="ECO:0000256" key="3">
    <source>
        <dbReference type="ARBA" id="ARBA00022723"/>
    </source>
</evidence>
<dbReference type="GO" id="GO:0071555">
    <property type="term" value="P:cell wall organization"/>
    <property type="evidence" value="ECO:0007669"/>
    <property type="project" value="UniProtKB-KW"/>
</dbReference>
<keyword evidence="3 9" id="KW-0479">Metal-binding</keyword>
<evidence type="ECO:0000256" key="6">
    <source>
        <dbReference type="ARBA" id="ARBA00022997"/>
    </source>
</evidence>
<dbReference type="GO" id="GO:0160237">
    <property type="term" value="F:D-Ala-D-Ala dipeptidase activity"/>
    <property type="evidence" value="ECO:0007669"/>
    <property type="project" value="UniProtKB-EC"/>
</dbReference>
<dbReference type="PANTHER" id="PTHR43126">
    <property type="entry name" value="D-ALANYL-D-ALANINE DIPEPTIDASE"/>
    <property type="match status" value="1"/>
</dbReference>
<gene>
    <name evidence="11" type="ORF">Aple_002890</name>
</gene>
<evidence type="ECO:0000256" key="1">
    <source>
        <dbReference type="ARBA" id="ARBA00001362"/>
    </source>
</evidence>
<dbReference type="EC" id="3.4.13.22" evidence="9 10"/>
<dbReference type="OrthoDB" id="9801430at2"/>
<feature type="binding site" evidence="9">
    <location>
        <position position="121"/>
    </location>
    <ligand>
        <name>Zn(2+)</name>
        <dbReference type="ChEBI" id="CHEBI:29105"/>
        <note>catalytic</note>
    </ligand>
</feature>
<feature type="binding site" evidence="9">
    <location>
        <position position="192"/>
    </location>
    <ligand>
        <name>Zn(2+)</name>
        <dbReference type="ChEBI" id="CHEBI:29105"/>
        <note>catalytic</note>
    </ligand>
</feature>
<keyword evidence="4 9" id="KW-0378">Hydrolase</keyword>
<dbReference type="PIRSF" id="PIRSF026671">
    <property type="entry name" value="AA_dipeptidase"/>
    <property type="match status" value="1"/>
</dbReference>
<feature type="binding site" evidence="9">
    <location>
        <position position="128"/>
    </location>
    <ligand>
        <name>Zn(2+)</name>
        <dbReference type="ChEBI" id="CHEBI:29105"/>
        <note>catalytic</note>
    </ligand>
</feature>
<keyword evidence="7 9" id="KW-0482">Metalloprotease</keyword>
<dbReference type="CDD" id="cd14843">
    <property type="entry name" value="D-Ala-D-Ala_dipeptidase_like"/>
    <property type="match status" value="1"/>
</dbReference>
<evidence type="ECO:0000256" key="4">
    <source>
        <dbReference type="ARBA" id="ARBA00022801"/>
    </source>
</evidence>
<evidence type="ECO:0000256" key="5">
    <source>
        <dbReference type="ARBA" id="ARBA00022833"/>
    </source>
</evidence>
<dbReference type="RefSeq" id="WP_155342573.1">
    <property type="nucleotide sequence ID" value="NZ_BAAAHM010000001.1"/>
</dbReference>
<dbReference type="EMBL" id="BLAF01000004">
    <property type="protein sequence ID" value="GES17394.1"/>
    <property type="molecule type" value="Genomic_DNA"/>
</dbReference>
<dbReference type="GO" id="GO:0006508">
    <property type="term" value="P:proteolysis"/>
    <property type="evidence" value="ECO:0007669"/>
    <property type="project" value="UniProtKB-KW"/>
</dbReference>
<evidence type="ECO:0000313" key="12">
    <source>
        <dbReference type="Proteomes" id="UP000377595"/>
    </source>
</evidence>
<comment type="cofactor">
    <cofactor evidence="9">
        <name>Zn(2+)</name>
        <dbReference type="ChEBI" id="CHEBI:29105"/>
    </cofactor>
    <text evidence="9">Binds 1 zinc ion per subunit.</text>
</comment>
<comment type="catalytic activity">
    <reaction evidence="1 9 10">
        <text>D-alanyl-D-alanine + H2O = 2 D-alanine</text>
        <dbReference type="Rhea" id="RHEA:20661"/>
        <dbReference type="ChEBI" id="CHEBI:15377"/>
        <dbReference type="ChEBI" id="CHEBI:57416"/>
        <dbReference type="ChEBI" id="CHEBI:57822"/>
        <dbReference type="EC" id="3.4.13.22"/>
    </reaction>
</comment>
<comment type="function">
    <text evidence="9 10">Catalyzes hydrolysis of the D-alanyl-D-alanine dipeptide.</text>
</comment>
<dbReference type="InterPro" id="IPR000755">
    <property type="entry name" value="A_A_dipeptidase"/>
</dbReference>
<comment type="similarity">
    <text evidence="9 10">Belongs to the peptidase M15D family.</text>
</comment>
<organism evidence="11 12">
    <name type="scientific">Acrocarpospora pleiomorpha</name>
    <dbReference type="NCBI Taxonomy" id="90975"/>
    <lineage>
        <taxon>Bacteria</taxon>
        <taxon>Bacillati</taxon>
        <taxon>Actinomycetota</taxon>
        <taxon>Actinomycetes</taxon>
        <taxon>Streptosporangiales</taxon>
        <taxon>Streptosporangiaceae</taxon>
        <taxon>Acrocarpospora</taxon>
    </lineage>
</organism>
<evidence type="ECO:0000313" key="11">
    <source>
        <dbReference type="EMBL" id="GES17394.1"/>
    </source>
</evidence>
<comment type="caution">
    <text evidence="11">The sequence shown here is derived from an EMBL/GenBank/DDBJ whole genome shotgun (WGS) entry which is preliminary data.</text>
</comment>
<protein>
    <recommendedName>
        <fullName evidence="9 10">D-alanyl-D-alanine dipeptidase</fullName>
        <shortName evidence="9 10">D-Ala-D-Ala dipeptidase</shortName>
        <ecNumber evidence="9 10">3.4.13.22</ecNumber>
    </recommendedName>
</protein>
<accession>A0A5M3X8G6</accession>
<evidence type="ECO:0000256" key="9">
    <source>
        <dbReference type="HAMAP-Rule" id="MF_01924"/>
    </source>
</evidence>
<proteinExistence type="inferred from homology"/>
<dbReference type="HAMAP" id="MF_01924">
    <property type="entry name" value="A_A_dipeptidase"/>
    <property type="match status" value="1"/>
</dbReference>
<evidence type="ECO:0000256" key="7">
    <source>
        <dbReference type="ARBA" id="ARBA00023049"/>
    </source>
</evidence>
<dbReference type="InterPro" id="IPR009045">
    <property type="entry name" value="Zn_M74/Hedgehog-like"/>
</dbReference>
<dbReference type="GO" id="GO:0008270">
    <property type="term" value="F:zinc ion binding"/>
    <property type="evidence" value="ECO:0007669"/>
    <property type="project" value="UniProtKB-UniRule"/>
</dbReference>
<dbReference type="PANTHER" id="PTHR43126:SF2">
    <property type="entry name" value="D-ALANYL-D-ALANINE DIPEPTIDASE"/>
    <property type="match status" value="1"/>
</dbReference>